<evidence type="ECO:0000256" key="2">
    <source>
        <dbReference type="ARBA" id="ARBA00004651"/>
    </source>
</evidence>
<sequence length="558" mass="58263">MATTPGGADDPGGGRGTRLSRRSIAGQVLVLQVAVVILLVVAAVAASVLQARRTAEHQARDLAVAVAETFAHAPGMVAALSSADPSASLQPLAEATRARTGVDFLVVMNPVGIRYTHPDPTRIGQRFLGHTEPAVRGEVVTETYSGTLGPSVRAVVPVTASDGKIAALVAAGITVENVSQTAGRQLPVLLVAGLAAVTLAVGGTVLVNRRLRRQTRGLGPVEITRMYEHHDTVLHAVREGVLIVDDQARVLLANNEARRLLGLPSDAHGRPVAELGLDPAALDLLGSGRPAEDTVLLAGDRMLAVNQKPTVRDGKPLGSVATIRDTTELQALTGELDAVRGMADALRAQSHEAANQLHIVVTLMQLDRLDEAVEFATAGLAGSQQLADRMLTAVDEPVLAALLLGKTAQAAERGVELVVTDDTRFEVFDVEAAELVTVIGNLIDNAIEAAVAGEAPRRVTVSVRTEPDGLTVRVSDTGHGLDPTQAAAAFERGWTTKTSTSTGEAARGRGLGLALVRQVVRRHGGQIEVGRDGGAVFTVRIPRQHGSVDMSTAMTPAR</sequence>
<evidence type="ECO:0000313" key="18">
    <source>
        <dbReference type="Proteomes" id="UP000179769"/>
    </source>
</evidence>
<comment type="catalytic activity">
    <reaction evidence="1">
        <text>ATP + protein L-histidine = ADP + protein N-phospho-L-histidine.</text>
        <dbReference type="EC" id="2.7.13.3"/>
    </reaction>
</comment>
<evidence type="ECO:0000256" key="11">
    <source>
        <dbReference type="ARBA" id="ARBA00022989"/>
    </source>
</evidence>
<keyword evidence="7 14" id="KW-0812">Transmembrane</keyword>
<dbReference type="InterPro" id="IPR033463">
    <property type="entry name" value="sCache_3"/>
</dbReference>
<evidence type="ECO:0000256" key="12">
    <source>
        <dbReference type="ARBA" id="ARBA00023012"/>
    </source>
</evidence>
<comment type="subcellular location">
    <subcellularLocation>
        <location evidence="2">Cell membrane</location>
        <topology evidence="2">Multi-pass membrane protein</topology>
    </subcellularLocation>
</comment>
<keyword evidence="11 14" id="KW-1133">Transmembrane helix</keyword>
<dbReference type="Pfam" id="PF13188">
    <property type="entry name" value="PAS_8"/>
    <property type="match status" value="1"/>
</dbReference>
<feature type="transmembrane region" description="Helical" evidence="14">
    <location>
        <begin position="28"/>
        <end position="49"/>
    </location>
</feature>
<proteinExistence type="predicted"/>
<dbReference type="InterPro" id="IPR003594">
    <property type="entry name" value="HATPase_dom"/>
</dbReference>
<keyword evidence="13 14" id="KW-0472">Membrane</keyword>
<dbReference type="SUPFAM" id="SSF103190">
    <property type="entry name" value="Sensory domain-like"/>
    <property type="match status" value="1"/>
</dbReference>
<dbReference type="PROSITE" id="PS50112">
    <property type="entry name" value="PAS"/>
    <property type="match status" value="1"/>
</dbReference>
<dbReference type="InterPro" id="IPR004358">
    <property type="entry name" value="Sig_transdc_His_kin-like_C"/>
</dbReference>
<evidence type="ECO:0000256" key="3">
    <source>
        <dbReference type="ARBA" id="ARBA00012438"/>
    </source>
</evidence>
<dbReference type="GO" id="GO:0000155">
    <property type="term" value="F:phosphorelay sensor kinase activity"/>
    <property type="evidence" value="ECO:0007669"/>
    <property type="project" value="TreeGrafter"/>
</dbReference>
<keyword evidence="6" id="KW-0808">Transferase</keyword>
<dbReference type="Pfam" id="PF02518">
    <property type="entry name" value="HATPase_c"/>
    <property type="match status" value="1"/>
</dbReference>
<keyword evidence="5" id="KW-0597">Phosphoprotein</keyword>
<dbReference type="InterPro" id="IPR029151">
    <property type="entry name" value="Sensor-like_sf"/>
</dbReference>
<dbReference type="SUPFAM" id="SSF55785">
    <property type="entry name" value="PYP-like sensor domain (PAS domain)"/>
    <property type="match status" value="1"/>
</dbReference>
<dbReference type="Pfam" id="PF17203">
    <property type="entry name" value="sCache_3_2"/>
    <property type="match status" value="1"/>
</dbReference>
<feature type="domain" description="Histidine kinase" evidence="15">
    <location>
        <begin position="327"/>
        <end position="545"/>
    </location>
</feature>
<dbReference type="PANTHER" id="PTHR43547:SF10">
    <property type="entry name" value="SENSOR HISTIDINE KINASE DCUS"/>
    <property type="match status" value="1"/>
</dbReference>
<evidence type="ECO:0000256" key="14">
    <source>
        <dbReference type="SAM" id="Phobius"/>
    </source>
</evidence>
<dbReference type="InterPro" id="IPR000014">
    <property type="entry name" value="PAS"/>
</dbReference>
<protein>
    <recommendedName>
        <fullName evidence="3">histidine kinase</fullName>
        <ecNumber evidence="3">2.7.13.3</ecNumber>
    </recommendedName>
</protein>
<dbReference type="InterPro" id="IPR035965">
    <property type="entry name" value="PAS-like_dom_sf"/>
</dbReference>
<dbReference type="SMART" id="SM00091">
    <property type="entry name" value="PAS"/>
    <property type="match status" value="1"/>
</dbReference>
<dbReference type="AlphaFoldDB" id="A0A1S1PBF2"/>
<dbReference type="CDD" id="cd00130">
    <property type="entry name" value="PAS"/>
    <property type="match status" value="1"/>
</dbReference>
<evidence type="ECO:0000256" key="6">
    <source>
        <dbReference type="ARBA" id="ARBA00022679"/>
    </source>
</evidence>
<dbReference type="PRINTS" id="PR00344">
    <property type="entry name" value="BCTRLSENSOR"/>
</dbReference>
<evidence type="ECO:0000313" key="17">
    <source>
        <dbReference type="EMBL" id="OHV20168.1"/>
    </source>
</evidence>
<dbReference type="OrthoDB" id="9792686at2"/>
<dbReference type="PANTHER" id="PTHR43547">
    <property type="entry name" value="TWO-COMPONENT HISTIDINE KINASE"/>
    <property type="match status" value="1"/>
</dbReference>
<evidence type="ECO:0000259" key="15">
    <source>
        <dbReference type="PROSITE" id="PS50109"/>
    </source>
</evidence>
<evidence type="ECO:0000256" key="5">
    <source>
        <dbReference type="ARBA" id="ARBA00022553"/>
    </source>
</evidence>
<dbReference type="InterPro" id="IPR036890">
    <property type="entry name" value="HATPase_C_sf"/>
</dbReference>
<evidence type="ECO:0000256" key="7">
    <source>
        <dbReference type="ARBA" id="ARBA00022692"/>
    </source>
</evidence>
<keyword evidence="9 17" id="KW-0418">Kinase</keyword>
<feature type="domain" description="PAS" evidence="16">
    <location>
        <begin position="226"/>
        <end position="266"/>
    </location>
</feature>
<keyword evidence="12" id="KW-0902">Two-component regulatory system</keyword>
<evidence type="ECO:0000259" key="16">
    <source>
        <dbReference type="PROSITE" id="PS50112"/>
    </source>
</evidence>
<keyword evidence="4" id="KW-1003">Cell membrane</keyword>
<dbReference type="PROSITE" id="PS50109">
    <property type="entry name" value="HIS_KIN"/>
    <property type="match status" value="1"/>
</dbReference>
<name>A0A1S1PBF2_9ACTN</name>
<gene>
    <name evidence="17" type="ORF">BBK14_28430</name>
</gene>
<evidence type="ECO:0000256" key="8">
    <source>
        <dbReference type="ARBA" id="ARBA00022741"/>
    </source>
</evidence>
<dbReference type="SMART" id="SM00387">
    <property type="entry name" value="HATPase_c"/>
    <property type="match status" value="1"/>
</dbReference>
<accession>A0A1S1PBF2</accession>
<keyword evidence="18" id="KW-1185">Reference proteome</keyword>
<dbReference type="RefSeq" id="WP_071066954.1">
    <property type="nucleotide sequence ID" value="NZ_MAXA01000270.1"/>
</dbReference>
<organism evidence="17 18">
    <name type="scientific">Parafrankia soli</name>
    <dbReference type="NCBI Taxonomy" id="2599596"/>
    <lineage>
        <taxon>Bacteria</taxon>
        <taxon>Bacillati</taxon>
        <taxon>Actinomycetota</taxon>
        <taxon>Actinomycetes</taxon>
        <taxon>Frankiales</taxon>
        <taxon>Frankiaceae</taxon>
        <taxon>Parafrankia</taxon>
    </lineage>
</organism>
<evidence type="ECO:0000256" key="9">
    <source>
        <dbReference type="ARBA" id="ARBA00022777"/>
    </source>
</evidence>
<feature type="transmembrane region" description="Helical" evidence="14">
    <location>
        <begin position="186"/>
        <end position="207"/>
    </location>
</feature>
<keyword evidence="10" id="KW-0067">ATP-binding</keyword>
<dbReference type="Gene3D" id="3.30.450.20">
    <property type="entry name" value="PAS domain"/>
    <property type="match status" value="2"/>
</dbReference>
<dbReference type="EC" id="2.7.13.3" evidence="3"/>
<dbReference type="Proteomes" id="UP000179769">
    <property type="component" value="Unassembled WGS sequence"/>
</dbReference>
<dbReference type="GO" id="GO:0005886">
    <property type="term" value="C:plasma membrane"/>
    <property type="evidence" value="ECO:0007669"/>
    <property type="project" value="UniProtKB-SubCell"/>
</dbReference>
<dbReference type="EMBL" id="MAXA01000270">
    <property type="protein sequence ID" value="OHV20168.1"/>
    <property type="molecule type" value="Genomic_DNA"/>
</dbReference>
<dbReference type="SUPFAM" id="SSF55874">
    <property type="entry name" value="ATPase domain of HSP90 chaperone/DNA topoisomerase II/histidine kinase"/>
    <property type="match status" value="1"/>
</dbReference>
<dbReference type="Gene3D" id="3.30.565.10">
    <property type="entry name" value="Histidine kinase-like ATPase, C-terminal domain"/>
    <property type="match status" value="1"/>
</dbReference>
<keyword evidence="8" id="KW-0547">Nucleotide-binding</keyword>
<evidence type="ECO:0000256" key="1">
    <source>
        <dbReference type="ARBA" id="ARBA00000085"/>
    </source>
</evidence>
<dbReference type="GO" id="GO:0005524">
    <property type="term" value="F:ATP binding"/>
    <property type="evidence" value="ECO:0007669"/>
    <property type="project" value="UniProtKB-KW"/>
</dbReference>
<comment type="caution">
    <text evidence="17">The sequence shown here is derived from an EMBL/GenBank/DDBJ whole genome shotgun (WGS) entry which is preliminary data.</text>
</comment>
<dbReference type="InterPro" id="IPR005467">
    <property type="entry name" value="His_kinase_dom"/>
</dbReference>
<evidence type="ECO:0000256" key="13">
    <source>
        <dbReference type="ARBA" id="ARBA00023136"/>
    </source>
</evidence>
<evidence type="ECO:0000256" key="10">
    <source>
        <dbReference type="ARBA" id="ARBA00022840"/>
    </source>
</evidence>
<reference evidence="18" key="1">
    <citation type="submission" date="2016-07" db="EMBL/GenBank/DDBJ databases">
        <title>Frankia sp. NRRL B-16219 Genome sequencing.</title>
        <authorList>
            <person name="Ghodhbane-Gtari F."/>
            <person name="Swanson E."/>
            <person name="Gueddou A."/>
            <person name="Louati M."/>
            <person name="Nouioui I."/>
            <person name="Hezbri K."/>
            <person name="Abebe-Akele F."/>
            <person name="Simpson S."/>
            <person name="Morris K."/>
            <person name="Thomas K."/>
            <person name="Gtari M."/>
            <person name="Tisa L.S."/>
        </authorList>
    </citation>
    <scope>NUCLEOTIDE SEQUENCE [LARGE SCALE GENOMIC DNA]</scope>
    <source>
        <strain evidence="18">NRRL B-16219</strain>
    </source>
</reference>
<evidence type="ECO:0000256" key="4">
    <source>
        <dbReference type="ARBA" id="ARBA00022475"/>
    </source>
</evidence>